<dbReference type="PANTHER" id="PTHR38045:SF1">
    <property type="entry name" value="HEPARINASE II_III-LIKE PROTEIN"/>
    <property type="match status" value="1"/>
</dbReference>
<feature type="compositionally biased region" description="Low complexity" evidence="1">
    <location>
        <begin position="32"/>
        <end position="42"/>
    </location>
</feature>
<sequence>MATRNMAQHGSRSQPYDGVRYQPAHNPAVPRGSASSGSSSGATFPAGSHYADFEKQRGASSPQALTGGRPRQKKWYASKWVKIGLPLLLIAIIIGAVLGGVLGSRRGNSSSSSTGSGSSSGGSRSSGTGQSQIVVPSLDANGNPVYPSKQAIFANPSVPTYTTNSTLLCSDSAFAAGSGQSGNYQVRGDHPRLFATATKWDCLRSNIAQDAYLAYWNETIFANATKLAALSPTNYSIDGGLSGSGVLDVAREVQLRLKHWGYAWKMSNDTKWADRAWQEVLVASGNSSDQYFGNTGDNWNSQHFLDVGEFTAAFGMAYDWFHDAWTAEQLDATMWSIITLGLQYGLNSYTESTGYGWWQTTNGNWNCVCNGGLTIGALAIRSEDPTGIAAQVLGYTIPNAQQNCAFGVTSDGTWSETSDYWYFGTNGHAQMTGALITATGSDQEMLTSNPNFNKTGLFHIYGTGFVQKFNYGDCGPNKYTATANGLMLYGDQLDIPLYALYQRERLDAPEPLSVLYYNPEVNGTWWNGLALDHYFPGGGNAWASMRSTWTDPTGLYAAIKAGNATGHQTHQDIDAGDFVLEALGQRFFGELCQAQYLADGYFSSEGENSERWLYYRTRTEGQNSLLIGGLNQNVDAQPPTTYDSTAEAQDVLEYSAPSTSTAFFTADLTATYNGTSVSRAMRMINGRRQVLLQDEIGTINEAVQWRAHTNATISISGSTATLSLNGETMQAIIQSPSGASWGTAQPVRLSTDPALPSDSISQDLPNPGVTVLTIDLSASAASGATLAVLFNPQWPNFSSYSTPPVVAIDQWSLTSHN</sequence>
<dbReference type="STRING" id="764103.G7E085"/>
<gene>
    <name evidence="3" type="primary">Mo02909</name>
    <name evidence="3" type="ORF">E5Q_02909</name>
</gene>
<organism evidence="3 4">
    <name type="scientific">Mixia osmundae (strain CBS 9802 / IAM 14324 / JCM 22182 / KY 12970)</name>
    <dbReference type="NCBI Taxonomy" id="764103"/>
    <lineage>
        <taxon>Eukaryota</taxon>
        <taxon>Fungi</taxon>
        <taxon>Dikarya</taxon>
        <taxon>Basidiomycota</taxon>
        <taxon>Pucciniomycotina</taxon>
        <taxon>Mixiomycetes</taxon>
        <taxon>Mixiales</taxon>
        <taxon>Mixiaceae</taxon>
        <taxon>Mixia</taxon>
    </lineage>
</organism>
<reference evidence="3 4" key="1">
    <citation type="journal article" date="2011" name="J. Gen. Appl. Microbiol.">
        <title>Draft genome sequencing of the enigmatic basidiomycete Mixia osmundae.</title>
        <authorList>
            <person name="Nishida H."/>
            <person name="Nagatsuka Y."/>
            <person name="Sugiyama J."/>
        </authorList>
    </citation>
    <scope>NUCLEOTIDE SEQUENCE [LARGE SCALE GENOMIC DNA]</scope>
    <source>
        <strain evidence="4">CBS 9802 / IAM 14324 / JCM 22182 / KY 12970</strain>
    </source>
</reference>
<feature type="region of interest" description="Disordered" evidence="1">
    <location>
        <begin position="1"/>
        <end position="48"/>
    </location>
</feature>
<evidence type="ECO:0000313" key="4">
    <source>
        <dbReference type="Proteomes" id="UP000009131"/>
    </source>
</evidence>
<accession>G7E085</accession>
<comment type="caution">
    <text evidence="3">The sequence shown here is derived from an EMBL/GenBank/DDBJ whole genome shotgun (WGS) entry which is preliminary data.</text>
</comment>
<dbReference type="HOGENOM" id="CLU_008982_1_0_1"/>
<dbReference type="OrthoDB" id="3476529at2759"/>
<dbReference type="InterPro" id="IPR008929">
    <property type="entry name" value="Chondroitin_lyas"/>
</dbReference>
<dbReference type="Proteomes" id="UP000009131">
    <property type="component" value="Unassembled WGS sequence"/>
</dbReference>
<dbReference type="eggNOG" id="ENOG502QUTC">
    <property type="taxonomic scope" value="Eukaryota"/>
</dbReference>
<evidence type="ECO:0008006" key="5">
    <source>
        <dbReference type="Google" id="ProtNLM"/>
    </source>
</evidence>
<protein>
    <recommendedName>
        <fullName evidence="5">Heparinase II N-terminal domain-containing protein</fullName>
    </recommendedName>
</protein>
<evidence type="ECO:0000313" key="3">
    <source>
        <dbReference type="EMBL" id="GAA96245.1"/>
    </source>
</evidence>
<dbReference type="InParanoid" id="G7E085"/>
<dbReference type="Gene3D" id="2.70.98.70">
    <property type="match status" value="1"/>
</dbReference>
<dbReference type="PANTHER" id="PTHR38045">
    <property type="entry name" value="CHROMOSOME 1, WHOLE GENOME SHOTGUN SEQUENCE"/>
    <property type="match status" value="1"/>
</dbReference>
<feature type="transmembrane region" description="Helical" evidence="2">
    <location>
        <begin position="80"/>
        <end position="102"/>
    </location>
</feature>
<feature type="region of interest" description="Disordered" evidence="1">
    <location>
        <begin position="105"/>
        <end position="131"/>
    </location>
</feature>
<reference evidence="3 4" key="2">
    <citation type="journal article" date="2012" name="Open Biol.">
        <title>Characteristics of nucleosomes and linker DNA regions on the genome of the basidiomycete Mixia osmundae revealed by mono- and dinucleosome mapping.</title>
        <authorList>
            <person name="Nishida H."/>
            <person name="Kondo S."/>
            <person name="Matsumoto T."/>
            <person name="Suzuki Y."/>
            <person name="Yoshikawa H."/>
            <person name="Taylor T.D."/>
            <person name="Sugiyama J."/>
        </authorList>
    </citation>
    <scope>NUCLEOTIDE SEQUENCE [LARGE SCALE GENOMIC DNA]</scope>
    <source>
        <strain evidence="4">CBS 9802 / IAM 14324 / JCM 22182 / KY 12970</strain>
    </source>
</reference>
<keyword evidence="2" id="KW-0812">Transmembrane</keyword>
<name>G7E085_MIXOS</name>
<dbReference type="SUPFAM" id="SSF48230">
    <property type="entry name" value="Chondroitin AC/alginate lyase"/>
    <property type="match status" value="1"/>
</dbReference>
<keyword evidence="2" id="KW-1133">Transmembrane helix</keyword>
<evidence type="ECO:0000256" key="2">
    <source>
        <dbReference type="SAM" id="Phobius"/>
    </source>
</evidence>
<keyword evidence="2" id="KW-0472">Membrane</keyword>
<keyword evidence="4" id="KW-1185">Reference proteome</keyword>
<dbReference type="EMBL" id="BABT02000076">
    <property type="protein sequence ID" value="GAA96245.1"/>
    <property type="molecule type" value="Genomic_DNA"/>
</dbReference>
<feature type="compositionally biased region" description="Polar residues" evidence="1">
    <location>
        <begin position="1"/>
        <end position="14"/>
    </location>
</feature>
<dbReference type="Gene3D" id="1.50.10.100">
    <property type="entry name" value="Chondroitin AC/alginate lyase"/>
    <property type="match status" value="1"/>
</dbReference>
<dbReference type="AlphaFoldDB" id="G7E085"/>
<proteinExistence type="predicted"/>
<evidence type="ECO:0000256" key="1">
    <source>
        <dbReference type="SAM" id="MobiDB-lite"/>
    </source>
</evidence>